<organism evidence="1 2">
    <name type="scientific">Corynebacterium flavescens</name>
    <dbReference type="NCBI Taxonomy" id="28028"/>
    <lineage>
        <taxon>Bacteria</taxon>
        <taxon>Bacillati</taxon>
        <taxon>Actinomycetota</taxon>
        <taxon>Actinomycetes</taxon>
        <taxon>Mycobacteriales</taxon>
        <taxon>Corynebacteriaceae</taxon>
        <taxon>Corynebacterium</taxon>
    </lineage>
</organism>
<gene>
    <name evidence="1" type="ORF">CFL01nite_11490</name>
</gene>
<evidence type="ECO:0008006" key="3">
    <source>
        <dbReference type="Google" id="ProtNLM"/>
    </source>
</evidence>
<sequence>MLDTPTTDTSALPVQPRPRLHIDDLVGNSLLLQAGEELVVGRSGNLVIGRHDLSMHRTLFQLWYSEQGWMMSNVGRHIPLRIDALNKGGSTHIELGPGAVTFLPLGKSSITCESKEEKYELHVQVEKLAKVGPSRYSPASDQLTRERSVFTAEQEDLLRLLAGYLGSPGATNANIPPVKEIAGQLGWTEKKTNQKIDRLVHKLEGEGEAPFRPFRIFLAQYAHRHALG</sequence>
<dbReference type="EMBL" id="BJNB01000014">
    <property type="protein sequence ID" value="GEB97654.1"/>
    <property type="molecule type" value="Genomic_DNA"/>
</dbReference>
<dbReference type="Proteomes" id="UP000315353">
    <property type="component" value="Unassembled WGS sequence"/>
</dbReference>
<proteinExistence type="predicted"/>
<dbReference type="AlphaFoldDB" id="A0AB73B753"/>
<evidence type="ECO:0000313" key="2">
    <source>
        <dbReference type="Proteomes" id="UP000315353"/>
    </source>
</evidence>
<accession>A0AB73B753</accession>
<protein>
    <recommendedName>
        <fullName evidence="3">DNA-binding response regulator</fullName>
    </recommendedName>
</protein>
<name>A0AB73B753_CORFL</name>
<evidence type="ECO:0000313" key="1">
    <source>
        <dbReference type="EMBL" id="GEB97654.1"/>
    </source>
</evidence>
<comment type="caution">
    <text evidence="1">The sequence shown here is derived from an EMBL/GenBank/DDBJ whole genome shotgun (WGS) entry which is preliminary data.</text>
</comment>
<dbReference type="GeneID" id="82879900"/>
<reference evidence="1 2" key="1">
    <citation type="submission" date="2019-06" db="EMBL/GenBank/DDBJ databases">
        <title>Whole genome shotgun sequence of Corynebacterium flavescens NBRC 14136.</title>
        <authorList>
            <person name="Hosoyama A."/>
            <person name="Uohara A."/>
            <person name="Ohji S."/>
            <person name="Ichikawa N."/>
        </authorList>
    </citation>
    <scope>NUCLEOTIDE SEQUENCE [LARGE SCALE GENOMIC DNA]</scope>
    <source>
        <strain evidence="1 2">NBRC 14136</strain>
    </source>
</reference>
<dbReference type="RefSeq" id="WP_075729444.1">
    <property type="nucleotide sequence ID" value="NZ_BJNB01000014.1"/>
</dbReference>